<organism evidence="2 3">
    <name type="scientific">Blastococcus saxobsidens</name>
    <dbReference type="NCBI Taxonomy" id="138336"/>
    <lineage>
        <taxon>Bacteria</taxon>
        <taxon>Bacillati</taxon>
        <taxon>Actinomycetota</taxon>
        <taxon>Actinomycetes</taxon>
        <taxon>Geodermatophilales</taxon>
        <taxon>Geodermatophilaceae</taxon>
        <taxon>Blastococcus</taxon>
    </lineage>
</organism>
<proteinExistence type="predicted"/>
<dbReference type="CDD" id="cd00267">
    <property type="entry name" value="ABC_ATPase"/>
    <property type="match status" value="1"/>
</dbReference>
<protein>
    <submittedName>
        <fullName evidence="2">AAA family ATPase</fullName>
    </submittedName>
</protein>
<evidence type="ECO:0000313" key="2">
    <source>
        <dbReference type="EMBL" id="NEK86947.1"/>
    </source>
</evidence>
<dbReference type="PANTHER" id="PTHR43581">
    <property type="entry name" value="ATP/GTP PHOSPHATASE"/>
    <property type="match status" value="1"/>
</dbReference>
<dbReference type="SUPFAM" id="SSF52540">
    <property type="entry name" value="P-loop containing nucleoside triphosphate hydrolases"/>
    <property type="match status" value="1"/>
</dbReference>
<dbReference type="RefSeq" id="WP_163206425.1">
    <property type="nucleotide sequence ID" value="NZ_JAAGWG010000023.1"/>
</dbReference>
<reference evidence="2 3" key="1">
    <citation type="submission" date="2019-12" db="EMBL/GenBank/DDBJ databases">
        <title>the WGS of Blastococcus saxobsidens 67B17.</title>
        <authorList>
            <person name="Jiang Z."/>
        </authorList>
    </citation>
    <scope>NUCLEOTIDE SEQUENCE [LARGE SCALE GENOMIC DNA]</scope>
    <source>
        <strain evidence="2 3">67B17</strain>
    </source>
</reference>
<dbReference type="InterPro" id="IPR027417">
    <property type="entry name" value="P-loop_NTPase"/>
</dbReference>
<evidence type="ECO:0000259" key="1">
    <source>
        <dbReference type="Pfam" id="PF13175"/>
    </source>
</evidence>
<gene>
    <name evidence="2" type="ORF">GCU60_14475</name>
</gene>
<dbReference type="Proteomes" id="UP000479241">
    <property type="component" value="Unassembled WGS sequence"/>
</dbReference>
<comment type="caution">
    <text evidence="2">The sequence shown here is derived from an EMBL/GenBank/DDBJ whole genome shotgun (WGS) entry which is preliminary data.</text>
</comment>
<evidence type="ECO:0000313" key="3">
    <source>
        <dbReference type="Proteomes" id="UP000479241"/>
    </source>
</evidence>
<sequence>MNVKNLYVRFFRSFNYDYLRKSDPRAVADPWDVLGEDQLFYPFVRVSLERDITTVVGANESGKSQLLSAIKCLLTGDNIVRRDFCRYSDFFAVNKEMALPEFGGEFDNLSPEDATMIRSLAKLDEDAHVSSFHLFRFGKRAVLYVLKADEWVDVPLRPADVKKIALPTYFEIDADIPLPDSVSLDYLVAPDTDQPRSRKHDLSAMKNVRKNWSLFESLTSIDQAKQKTIAEAFATEPSDEDKHLRARLELAEKLLVDVAGINRTAFEELRDAAQQSEGYANGIVDRMNRQLADALNFPKWWSQDSQFSLYLTLRDFHLVFTVRDRTGSDYSFSERSGGMSYFLSYFVQYLSHQPKSTQEVLLMDEPDTYLSSLGQQDLLKIFSSFANPDDLDKRPVQVVYVTHSPFLIDKNHGERIRVLEKGDGEEGTRVVGNAAHNHYEPLRSAFGAFVAETTFIGHCNLMLEGQADQVLLAGISSLCRRLGRTGASLDLNELSLVPAGGAEHIPYMVYLARGRDVDTPAVIVLLDSDDEADGIAAELHLGYRETQLVDDDLVIQVGTLGQDDDPAALDLSTKTVQEMEDLLTSEIAILAIKHLACEVLSPGDAAIIDQDLTTIDIGPEQKLFKAAQKAATDASARASTKLRLAKVAFARAVLHVLAHGDTPAEERDRVLGNFEVLFARIDRAQRDAMRRNDRERTSKTVNRLRKNFLKDHPKTASKRDVAALLEDIDEKVPTAGIEAETLRAAIRRIRSEHNLREEPLSPVEDFAALRADLEALAYEAVREVQA</sequence>
<dbReference type="InterPro" id="IPR051396">
    <property type="entry name" value="Bact_Antivir_Def_Nuclease"/>
</dbReference>
<dbReference type="EMBL" id="JAAGWG010000023">
    <property type="protein sequence ID" value="NEK86947.1"/>
    <property type="molecule type" value="Genomic_DNA"/>
</dbReference>
<accession>A0A6L9W4G1</accession>
<dbReference type="AlphaFoldDB" id="A0A6L9W4G1"/>
<dbReference type="InterPro" id="IPR041685">
    <property type="entry name" value="AAA_GajA/Old/RecF-like"/>
</dbReference>
<name>A0A6L9W4G1_9ACTN</name>
<dbReference type="PANTHER" id="PTHR43581:SF2">
    <property type="entry name" value="EXCINUCLEASE ATPASE SUBUNIT"/>
    <property type="match status" value="1"/>
</dbReference>
<feature type="domain" description="Endonuclease GajA/Old nuclease/RecF-like AAA" evidence="1">
    <location>
        <begin position="45"/>
        <end position="408"/>
    </location>
</feature>
<dbReference type="Pfam" id="PF13175">
    <property type="entry name" value="AAA_15"/>
    <property type="match status" value="1"/>
</dbReference>
<dbReference type="Gene3D" id="3.40.50.300">
    <property type="entry name" value="P-loop containing nucleotide triphosphate hydrolases"/>
    <property type="match status" value="1"/>
</dbReference>